<proteinExistence type="predicted"/>
<name>A0A8T1HDT0_9STRA</name>
<dbReference type="PANTHER" id="PTHR37067">
    <property type="entry name" value="PX DOMAIN-CONTAINING PROTEIN"/>
    <property type="match status" value="1"/>
</dbReference>
<sequence length="183" mass="20386">MRGPLSEEDLAKVDRNNATDTMDNLRAEDEKPLFAAVASSFVQAANGISKSVAERASDNTAGLYLPPVLPHQLVKTNVLSFQQMIQSHAPRILVRQSNVEVPQIGQELSQLRRAYAREVLRGALDSLDLASTFPNTATVESDFFIMGWEKYVYRKSTTDFSLEGVMHAKQFKALRQLADKMKA</sequence>
<evidence type="ECO:0000313" key="1">
    <source>
        <dbReference type="EMBL" id="KAG2965390.1"/>
    </source>
</evidence>
<organism evidence="2 3">
    <name type="scientific">Phytophthora cactorum</name>
    <dbReference type="NCBI Taxonomy" id="29920"/>
    <lineage>
        <taxon>Eukaryota</taxon>
        <taxon>Sar</taxon>
        <taxon>Stramenopiles</taxon>
        <taxon>Oomycota</taxon>
        <taxon>Peronosporomycetes</taxon>
        <taxon>Peronosporales</taxon>
        <taxon>Peronosporaceae</taxon>
        <taxon>Phytophthora</taxon>
    </lineage>
</organism>
<gene>
    <name evidence="1" type="ORF">PC118_g19785</name>
    <name evidence="2" type="ORF">PC129_g18885</name>
</gene>
<accession>A0A8T1HDT0</accession>
<evidence type="ECO:0000313" key="3">
    <source>
        <dbReference type="Proteomes" id="UP000760860"/>
    </source>
</evidence>
<protein>
    <submittedName>
        <fullName evidence="2">Uncharacterized protein</fullName>
    </submittedName>
</protein>
<dbReference type="PANTHER" id="PTHR37067:SF3">
    <property type="entry name" value="PX DOMAIN-CONTAINING PROTEIN"/>
    <property type="match status" value="1"/>
</dbReference>
<dbReference type="EMBL" id="RCMV01001145">
    <property type="protein sequence ID" value="KAG3210116.1"/>
    <property type="molecule type" value="Genomic_DNA"/>
</dbReference>
<dbReference type="Proteomes" id="UP000697107">
    <property type="component" value="Unassembled WGS sequence"/>
</dbReference>
<dbReference type="Proteomes" id="UP000760860">
    <property type="component" value="Unassembled WGS sequence"/>
</dbReference>
<evidence type="ECO:0000313" key="2">
    <source>
        <dbReference type="EMBL" id="KAG3210116.1"/>
    </source>
</evidence>
<dbReference type="EMBL" id="RCML01001112">
    <property type="protein sequence ID" value="KAG2965390.1"/>
    <property type="molecule type" value="Genomic_DNA"/>
</dbReference>
<dbReference type="AlphaFoldDB" id="A0A8T1HDT0"/>
<comment type="caution">
    <text evidence="2">The sequence shown here is derived from an EMBL/GenBank/DDBJ whole genome shotgun (WGS) entry which is preliminary data.</text>
</comment>
<reference evidence="2" key="1">
    <citation type="submission" date="2018-05" db="EMBL/GenBank/DDBJ databases">
        <title>Effector identification in a new, highly contiguous assembly of the strawberry crown rot pathogen Phytophthora cactorum.</title>
        <authorList>
            <person name="Armitage A.D."/>
            <person name="Nellist C.F."/>
            <person name="Bates H."/>
            <person name="Vickerstaff R.J."/>
            <person name="Harrison R.J."/>
        </authorList>
    </citation>
    <scope>NUCLEOTIDE SEQUENCE</scope>
    <source>
        <strain evidence="1">P415</strain>
        <strain evidence="2">P421</strain>
    </source>
</reference>